<keyword evidence="4" id="KW-1185">Reference proteome</keyword>
<dbReference type="KEGG" id="npl:FGF80_15270"/>
<feature type="compositionally biased region" description="Low complexity" evidence="1">
    <location>
        <begin position="139"/>
        <end position="162"/>
    </location>
</feature>
<sequence length="450" mass="47146">MTRRTALRSILRASTVAVLLATTLTAGATATVGLETGKALNRMDDIRSPLAIQDTPDVSDPSDASDPPDSADSPDESDTSDSADSPDESDTSDSADSPDESDTSDSSDSPDESDTSDSADASDSPDSADSPDESDPSDASDSPDSTDSLDGSDNSDDTSNGDGLRGSDDSNTAGGSNVSDDASDLNNTTDLPSDSSGTDPAFGERSDPVTTVTGPSETNADEGDESTPETSPSRGDAARTALATLLTATAVNASAVGRTPLVVGRSSLGGTARLARLSLERASTDDWWRYLGSLFRYSRFDDSDPLAHESRAEIYRVVGDDPGISLSELAAATDASLSTVRHHLRILEEETLLRSEKVQGKRCYYRTDATDEVDIALRTALEKPATRRILEVLAERGPAQTTTLADELDRDPSTISHHLTSLADAGLVVRDREGPAVINRLASDVELPSE</sequence>
<dbReference type="InterPro" id="IPR036388">
    <property type="entry name" value="WH-like_DNA-bd_sf"/>
</dbReference>
<dbReference type="InterPro" id="IPR036390">
    <property type="entry name" value="WH_DNA-bd_sf"/>
</dbReference>
<dbReference type="PANTHER" id="PTHR36216:SF1">
    <property type="entry name" value="HTH ARSR-TYPE DOMAIN-CONTAINING PROTEIN"/>
    <property type="match status" value="1"/>
</dbReference>
<dbReference type="InterPro" id="IPR001845">
    <property type="entry name" value="HTH_ArsR_DNA-bd_dom"/>
</dbReference>
<feature type="compositionally biased region" description="Polar residues" evidence="1">
    <location>
        <begin position="169"/>
        <end position="198"/>
    </location>
</feature>
<dbReference type="CDD" id="cd00090">
    <property type="entry name" value="HTH_ARSR"/>
    <property type="match status" value="2"/>
</dbReference>
<name>A0A4V1IFC5_9EURY</name>
<organism evidence="3 4">
    <name type="scientific">Natrinema pallidum</name>
    <dbReference type="NCBI Taxonomy" id="69527"/>
    <lineage>
        <taxon>Archaea</taxon>
        <taxon>Methanobacteriati</taxon>
        <taxon>Methanobacteriota</taxon>
        <taxon>Stenosarchaea group</taxon>
        <taxon>Halobacteria</taxon>
        <taxon>Halobacteriales</taxon>
        <taxon>Natrialbaceae</taxon>
        <taxon>Natrinema</taxon>
    </lineage>
</organism>
<dbReference type="AlphaFoldDB" id="A0A4V1IFC5"/>
<dbReference type="InterPro" id="IPR011991">
    <property type="entry name" value="ArsR-like_HTH"/>
</dbReference>
<dbReference type="GO" id="GO:0003700">
    <property type="term" value="F:DNA-binding transcription factor activity"/>
    <property type="evidence" value="ECO:0007669"/>
    <property type="project" value="InterPro"/>
</dbReference>
<gene>
    <name evidence="3" type="ORF">FGF80_15270</name>
</gene>
<feature type="compositionally biased region" description="Low complexity" evidence="1">
    <location>
        <begin position="54"/>
        <end position="71"/>
    </location>
</feature>
<proteinExistence type="predicted"/>
<dbReference type="RefSeq" id="WP_138654965.1">
    <property type="nucleotide sequence ID" value="NZ_CP040637.1"/>
</dbReference>
<dbReference type="PROSITE" id="PS50987">
    <property type="entry name" value="HTH_ARSR_2"/>
    <property type="match status" value="1"/>
</dbReference>
<dbReference type="SMART" id="SM00418">
    <property type="entry name" value="HTH_ARSR"/>
    <property type="match status" value="2"/>
</dbReference>
<evidence type="ECO:0000313" key="4">
    <source>
        <dbReference type="Proteomes" id="UP000307562"/>
    </source>
</evidence>
<feature type="region of interest" description="Disordered" evidence="1">
    <location>
        <begin position="35"/>
        <end position="237"/>
    </location>
</feature>
<evidence type="ECO:0000259" key="2">
    <source>
        <dbReference type="PROSITE" id="PS50987"/>
    </source>
</evidence>
<feature type="domain" description="HTH arsR-type" evidence="2">
    <location>
        <begin position="366"/>
        <end position="450"/>
    </location>
</feature>
<dbReference type="SUPFAM" id="SSF46785">
    <property type="entry name" value="Winged helix' DNA-binding domain"/>
    <property type="match status" value="2"/>
</dbReference>
<reference evidence="4" key="1">
    <citation type="submission" date="2019-05" db="EMBL/GenBank/DDBJ databases">
        <title>Complete Genome Sequence and Methylation Pattern of the Halophilic Archaeon Natrinema pallidum BOL6-1.</title>
        <authorList>
            <person name="DasSarma P."/>
            <person name="DasSarma B.P."/>
            <person name="DasSarma S.L."/>
            <person name="Martinez F.L."/>
            <person name="Guzman D."/>
            <person name="Roberts R.J."/>
            <person name="DasSarma S."/>
        </authorList>
    </citation>
    <scope>NUCLEOTIDE SEQUENCE [LARGE SCALE GENOMIC DNA]</scope>
    <source>
        <strain evidence="4">BOL6-1</strain>
    </source>
</reference>
<dbReference type="Proteomes" id="UP000307562">
    <property type="component" value="Chromosome"/>
</dbReference>
<dbReference type="GeneID" id="96157391"/>
<dbReference type="EMBL" id="CP040637">
    <property type="protein sequence ID" value="QCW04514.1"/>
    <property type="molecule type" value="Genomic_DNA"/>
</dbReference>
<evidence type="ECO:0000313" key="3">
    <source>
        <dbReference type="EMBL" id="QCW04514.1"/>
    </source>
</evidence>
<feature type="compositionally biased region" description="Polar residues" evidence="1">
    <location>
        <begin position="208"/>
        <end position="218"/>
    </location>
</feature>
<feature type="compositionally biased region" description="Acidic residues" evidence="1">
    <location>
        <begin position="72"/>
        <end position="117"/>
    </location>
</feature>
<evidence type="ECO:0000256" key="1">
    <source>
        <dbReference type="SAM" id="MobiDB-lite"/>
    </source>
</evidence>
<dbReference type="PANTHER" id="PTHR36216">
    <property type="entry name" value="TRANSCRIPTIONAL REGULATOR, TRMB"/>
    <property type="match status" value="1"/>
</dbReference>
<feature type="compositionally biased region" description="Acidic residues" evidence="1">
    <location>
        <begin position="129"/>
        <end position="138"/>
    </location>
</feature>
<accession>A0A4V1IFC5</accession>
<feature type="compositionally biased region" description="Low complexity" evidence="1">
    <location>
        <begin position="118"/>
        <end position="128"/>
    </location>
</feature>
<dbReference type="Pfam" id="PF12840">
    <property type="entry name" value="HTH_20"/>
    <property type="match status" value="2"/>
</dbReference>
<protein>
    <submittedName>
        <fullName evidence="3">ArsR family transcriptional regulator</fullName>
    </submittedName>
</protein>
<dbReference type="Gene3D" id="1.10.10.10">
    <property type="entry name" value="Winged helix-like DNA-binding domain superfamily/Winged helix DNA-binding domain"/>
    <property type="match status" value="2"/>
</dbReference>